<accession>X1JD56</accession>
<proteinExistence type="predicted"/>
<gene>
    <name evidence="1" type="ORF">S03H2_48843</name>
</gene>
<evidence type="ECO:0000313" key="1">
    <source>
        <dbReference type="EMBL" id="GAH67693.1"/>
    </source>
</evidence>
<sequence>MNKLILSNKDFQKMPYASTQVSWTKTKGEVEGILYDLRSKGILKKHGWVTEGEADDEV</sequence>
<organism evidence="1">
    <name type="scientific">marine sediment metagenome</name>
    <dbReference type="NCBI Taxonomy" id="412755"/>
    <lineage>
        <taxon>unclassified sequences</taxon>
        <taxon>metagenomes</taxon>
        <taxon>ecological metagenomes</taxon>
    </lineage>
</organism>
<feature type="non-terminal residue" evidence="1">
    <location>
        <position position="58"/>
    </location>
</feature>
<dbReference type="AlphaFoldDB" id="X1JD56"/>
<name>X1JD56_9ZZZZ</name>
<comment type="caution">
    <text evidence="1">The sequence shown here is derived from an EMBL/GenBank/DDBJ whole genome shotgun (WGS) entry which is preliminary data.</text>
</comment>
<dbReference type="EMBL" id="BARU01030826">
    <property type="protein sequence ID" value="GAH67693.1"/>
    <property type="molecule type" value="Genomic_DNA"/>
</dbReference>
<reference evidence="1" key="1">
    <citation type="journal article" date="2014" name="Front. Microbiol.">
        <title>High frequency of phylogenetically diverse reductive dehalogenase-homologous genes in deep subseafloor sedimentary metagenomes.</title>
        <authorList>
            <person name="Kawai M."/>
            <person name="Futagami T."/>
            <person name="Toyoda A."/>
            <person name="Takaki Y."/>
            <person name="Nishi S."/>
            <person name="Hori S."/>
            <person name="Arai W."/>
            <person name="Tsubouchi T."/>
            <person name="Morono Y."/>
            <person name="Uchiyama I."/>
            <person name="Ito T."/>
            <person name="Fujiyama A."/>
            <person name="Inagaki F."/>
            <person name="Takami H."/>
        </authorList>
    </citation>
    <scope>NUCLEOTIDE SEQUENCE</scope>
    <source>
        <strain evidence="1">Expedition CK06-06</strain>
    </source>
</reference>
<protein>
    <submittedName>
        <fullName evidence="1">Uncharacterized protein</fullName>
    </submittedName>
</protein>